<gene>
    <name evidence="5" type="ORF">KSB_52900</name>
</gene>
<keyword evidence="2" id="KW-0238">DNA-binding</keyword>
<reference evidence="5 6" key="1">
    <citation type="journal article" date="2021" name="Int. J. Syst. Evol. Microbiol.">
        <title>Reticulibacter mediterranei gen. nov., sp. nov., within the new family Reticulibacteraceae fam. nov., and Ktedonospora formicarum gen. nov., sp. nov., Ktedonobacter robiniae sp. nov., Dictyobacter formicarum sp. nov. and Dictyobacter arantiisoli sp. nov., belonging to the class Ktedonobacteria.</title>
        <authorList>
            <person name="Yabe S."/>
            <person name="Zheng Y."/>
            <person name="Wang C.M."/>
            <person name="Sakai Y."/>
            <person name="Abe K."/>
            <person name="Yokota A."/>
            <person name="Donadio S."/>
            <person name="Cavaletti L."/>
            <person name="Monciardini P."/>
        </authorList>
    </citation>
    <scope>NUCLEOTIDE SEQUENCE [LARGE SCALE GENOMIC DNA]</scope>
    <source>
        <strain evidence="5 6">SOSP1-30</strain>
    </source>
</reference>
<dbReference type="Proteomes" id="UP000654345">
    <property type="component" value="Unassembled WGS sequence"/>
</dbReference>
<dbReference type="Pfam" id="PF00196">
    <property type="entry name" value="GerE"/>
    <property type="match status" value="1"/>
</dbReference>
<dbReference type="Gene3D" id="1.25.40.10">
    <property type="entry name" value="Tetratricopeptide repeat domain"/>
    <property type="match status" value="1"/>
</dbReference>
<dbReference type="SUPFAM" id="SSF48452">
    <property type="entry name" value="TPR-like"/>
    <property type="match status" value="1"/>
</dbReference>
<organism evidence="5 6">
    <name type="scientific">Ktedonobacter robiniae</name>
    <dbReference type="NCBI Taxonomy" id="2778365"/>
    <lineage>
        <taxon>Bacteria</taxon>
        <taxon>Bacillati</taxon>
        <taxon>Chloroflexota</taxon>
        <taxon>Ktedonobacteria</taxon>
        <taxon>Ktedonobacterales</taxon>
        <taxon>Ktedonobacteraceae</taxon>
        <taxon>Ktedonobacter</taxon>
    </lineage>
</organism>
<evidence type="ECO:0000256" key="3">
    <source>
        <dbReference type="ARBA" id="ARBA00023163"/>
    </source>
</evidence>
<protein>
    <submittedName>
        <fullName evidence="5">LuxR family transcriptional regulator</fullName>
    </submittedName>
</protein>
<sequence length="1002" mass="113703">MARTTPRVEQEVLVLPENKKTSVLVGSQQWYSWLTEEENRSFFFVNEIGSFTARKERRRRGGWYWIAYRSQGGKLAKTYIGRSEDLGLERLREVTSRLVSQWRSQHNTTLLSQSQPLVATTFLPPLHANRMIERPKLLEQLDQSLSVKFTLVTAPAGFGKTTLLSKWYERFRQQRGDESTIAWITLSERDNDPTRFWRMVWHALQGEQANTDFDIAASLASTPQMPLETVLATLVNTLGKRPAGILILDEYHVITHPQIHEGMNMLLAHLPASMHLLLASRSEPPLALGRARLYGELVELRASDLRVTPGEIRCFLHTCTDLELSDEEQALLEQRLDGWIAGLHLVGLAMRGQQRPGEVLTRLSGSQRSLFDYFAEEIFAQQPEVVQHFLLSTTLLTELTPPLCAAMCDDERAQGSVERARRLLDTLERANLFLVPLDEGRQRYRYHTLFREFLCEKLQRSLPDLVSHLYRRATDLYEQQGMREEALEYALAAQDTERARRLLEHMGEEWLWKKGEVARLLAWIQKLPVSARERYPHLEMLYAWALLLSGQSNLEEVKTRLDTIERRNEEAAKGALRGEIMALRARLAAFRNDLPQVLAFSQQALQVLPKERALLRADVAFGLSGTSKNLDESYRMLAEAQHLSLALGSLRTAMFASRYLAATCMDQGKLTEAEAILQQALHITGDTEQQRVPVAGFIHIGLAELFYERNELAAARRHVLLGIEMGERCGEIKSLLYGYCLLALIAAAQGEIEQGWREVRRAEQIALIGNVPWLSERIAANAVHLALLQGDLGKAKWVLHKRGIDVEQGREHAPGQVWDDELLALARVWLAEEKYDAVLSLLEVVGARAQQRKHVRNVFVAQALQASAFLGLQRRQQAVQMLNETLNLAGPEGYLRTFLDLGEPLRKLLRRLERAGSARGYAHTLLGAFDKNLDPPARPCGLSEREYEILQLVARGMSNQEIADTLIVAVSTIKVHVRHLCQKLDVQNRIQVVARAREKGIV</sequence>
<dbReference type="PROSITE" id="PS00622">
    <property type="entry name" value="HTH_LUXR_1"/>
    <property type="match status" value="1"/>
</dbReference>
<dbReference type="Pfam" id="PF25873">
    <property type="entry name" value="WHD_MalT"/>
    <property type="match status" value="1"/>
</dbReference>
<dbReference type="InterPro" id="IPR000792">
    <property type="entry name" value="Tscrpt_reg_LuxR_C"/>
</dbReference>
<keyword evidence="3" id="KW-0804">Transcription</keyword>
<dbReference type="Pfam" id="PF17874">
    <property type="entry name" value="TPR_MalT"/>
    <property type="match status" value="1"/>
</dbReference>
<dbReference type="EMBL" id="BNJG01000002">
    <property type="protein sequence ID" value="GHO56815.1"/>
    <property type="molecule type" value="Genomic_DNA"/>
</dbReference>
<keyword evidence="1" id="KW-0805">Transcription regulation</keyword>
<comment type="caution">
    <text evidence="5">The sequence shown here is derived from an EMBL/GenBank/DDBJ whole genome shotgun (WGS) entry which is preliminary data.</text>
</comment>
<dbReference type="InterPro" id="IPR049945">
    <property type="entry name" value="AAA_22"/>
</dbReference>
<dbReference type="SUPFAM" id="SSF52540">
    <property type="entry name" value="P-loop containing nucleoside triphosphate hydrolases"/>
    <property type="match status" value="1"/>
</dbReference>
<evidence type="ECO:0000313" key="6">
    <source>
        <dbReference type="Proteomes" id="UP000654345"/>
    </source>
</evidence>
<dbReference type="Pfam" id="PF13401">
    <property type="entry name" value="AAA_22"/>
    <property type="match status" value="1"/>
</dbReference>
<proteinExistence type="predicted"/>
<dbReference type="PANTHER" id="PTHR44688">
    <property type="entry name" value="DNA-BINDING TRANSCRIPTIONAL ACTIVATOR DEVR_DOSR"/>
    <property type="match status" value="1"/>
</dbReference>
<name>A0ABQ3UWU7_9CHLR</name>
<dbReference type="SMART" id="SM00421">
    <property type="entry name" value="HTH_LUXR"/>
    <property type="match status" value="1"/>
</dbReference>
<dbReference type="PANTHER" id="PTHR44688:SF16">
    <property type="entry name" value="DNA-BINDING TRANSCRIPTIONAL ACTIVATOR DEVR_DOSR"/>
    <property type="match status" value="1"/>
</dbReference>
<dbReference type="InterPro" id="IPR016032">
    <property type="entry name" value="Sig_transdc_resp-reg_C-effctor"/>
</dbReference>
<dbReference type="InterPro" id="IPR036388">
    <property type="entry name" value="WH-like_DNA-bd_sf"/>
</dbReference>
<dbReference type="Gene3D" id="1.10.10.10">
    <property type="entry name" value="Winged helix-like DNA-binding domain superfamily/Winged helix DNA-binding domain"/>
    <property type="match status" value="1"/>
</dbReference>
<keyword evidence="6" id="KW-1185">Reference proteome</keyword>
<dbReference type="Gene3D" id="3.40.50.300">
    <property type="entry name" value="P-loop containing nucleotide triphosphate hydrolases"/>
    <property type="match status" value="1"/>
</dbReference>
<evidence type="ECO:0000259" key="4">
    <source>
        <dbReference type="PROSITE" id="PS50043"/>
    </source>
</evidence>
<dbReference type="RefSeq" id="WP_201373275.1">
    <property type="nucleotide sequence ID" value="NZ_BNJG01000002.1"/>
</dbReference>
<dbReference type="SUPFAM" id="SSF46894">
    <property type="entry name" value="C-terminal effector domain of the bipartite response regulators"/>
    <property type="match status" value="1"/>
</dbReference>
<dbReference type="CDD" id="cd06170">
    <property type="entry name" value="LuxR_C_like"/>
    <property type="match status" value="1"/>
</dbReference>
<feature type="domain" description="HTH luxR-type" evidence="4">
    <location>
        <begin position="935"/>
        <end position="1000"/>
    </location>
</feature>
<accession>A0ABQ3UWU7</accession>
<evidence type="ECO:0000313" key="5">
    <source>
        <dbReference type="EMBL" id="GHO56815.1"/>
    </source>
</evidence>
<evidence type="ECO:0000256" key="2">
    <source>
        <dbReference type="ARBA" id="ARBA00023125"/>
    </source>
</evidence>
<dbReference type="InterPro" id="IPR059106">
    <property type="entry name" value="WHD_MalT"/>
</dbReference>
<dbReference type="PRINTS" id="PR00038">
    <property type="entry name" value="HTHLUXR"/>
</dbReference>
<dbReference type="InterPro" id="IPR027417">
    <property type="entry name" value="P-loop_NTPase"/>
</dbReference>
<dbReference type="PROSITE" id="PS50043">
    <property type="entry name" value="HTH_LUXR_2"/>
    <property type="match status" value="1"/>
</dbReference>
<dbReference type="InterPro" id="IPR011990">
    <property type="entry name" value="TPR-like_helical_dom_sf"/>
</dbReference>
<dbReference type="InterPro" id="IPR041617">
    <property type="entry name" value="TPR_MalT"/>
</dbReference>
<evidence type="ECO:0000256" key="1">
    <source>
        <dbReference type="ARBA" id="ARBA00023015"/>
    </source>
</evidence>